<feature type="coiled-coil region" evidence="2">
    <location>
        <begin position="168"/>
        <end position="195"/>
    </location>
</feature>
<dbReference type="RefSeq" id="WP_144367378.1">
    <property type="nucleotide sequence ID" value="NZ_CABHNA010000066.1"/>
</dbReference>
<dbReference type="InterPro" id="IPR046348">
    <property type="entry name" value="SIS_dom_sf"/>
</dbReference>
<feature type="domain" description="SIS" evidence="3">
    <location>
        <begin position="32"/>
        <end position="173"/>
    </location>
</feature>
<dbReference type="GO" id="GO:0006047">
    <property type="term" value="P:UDP-N-acetylglucosamine metabolic process"/>
    <property type="evidence" value="ECO:0007669"/>
    <property type="project" value="TreeGrafter"/>
</dbReference>
<gene>
    <name evidence="4" type="primary">glmS_2</name>
    <name evidence="4" type="ORF">RTSSTS7063_02020</name>
</gene>
<organism evidence="4 5">
    <name type="scientific">[Ruminococcus] torques</name>
    <dbReference type="NCBI Taxonomy" id="33039"/>
    <lineage>
        <taxon>Bacteria</taxon>
        <taxon>Bacillati</taxon>
        <taxon>Bacillota</taxon>
        <taxon>Clostridia</taxon>
        <taxon>Lachnospirales</taxon>
        <taxon>Lachnospiraceae</taxon>
        <taxon>Mediterraneibacter</taxon>
    </lineage>
</organism>
<dbReference type="EC" id="2.6.1.16" evidence="4"/>
<keyword evidence="2" id="KW-0175">Coiled coil</keyword>
<keyword evidence="4" id="KW-0032">Aminotransferase</keyword>
<dbReference type="Gene3D" id="3.40.50.10490">
    <property type="entry name" value="Glucose-6-phosphate isomerase like protein, domain 1"/>
    <property type="match status" value="2"/>
</dbReference>
<name>A0A564U589_9FIRM</name>
<dbReference type="Pfam" id="PF01380">
    <property type="entry name" value="SIS"/>
    <property type="match status" value="1"/>
</dbReference>
<dbReference type="GO" id="GO:0004360">
    <property type="term" value="F:glutamine-fructose-6-phosphate transaminase (isomerizing) activity"/>
    <property type="evidence" value="ECO:0007669"/>
    <property type="project" value="UniProtKB-EC"/>
</dbReference>
<evidence type="ECO:0000313" key="4">
    <source>
        <dbReference type="EMBL" id="VUX14655.1"/>
    </source>
</evidence>
<dbReference type="GO" id="GO:0006487">
    <property type="term" value="P:protein N-linked glycosylation"/>
    <property type="evidence" value="ECO:0007669"/>
    <property type="project" value="TreeGrafter"/>
</dbReference>
<keyword evidence="5" id="KW-1185">Reference proteome</keyword>
<reference evidence="4 5" key="1">
    <citation type="submission" date="2019-07" db="EMBL/GenBank/DDBJ databases">
        <authorList>
            <person name="Hibberd C M."/>
            <person name="Gehrig L. J."/>
            <person name="Chang H.-W."/>
            <person name="Venkatesh S."/>
        </authorList>
    </citation>
    <scope>NUCLEOTIDE SEQUENCE [LARGE SCALE GENOMIC DNA]</scope>
    <source>
        <strain evidence="4">Ruminococcus_torques_SSTS_Bg7063</strain>
    </source>
</reference>
<evidence type="ECO:0000256" key="2">
    <source>
        <dbReference type="SAM" id="Coils"/>
    </source>
</evidence>
<protein>
    <submittedName>
        <fullName evidence="4">Glutamine--fructose-6-phosphate aminotransferase [isomerizing]</fullName>
        <ecNumber evidence="4">2.6.1.16</ecNumber>
    </submittedName>
</protein>
<dbReference type="GO" id="GO:0097367">
    <property type="term" value="F:carbohydrate derivative binding"/>
    <property type="evidence" value="ECO:0007669"/>
    <property type="project" value="InterPro"/>
</dbReference>
<dbReference type="InterPro" id="IPR035466">
    <property type="entry name" value="GlmS/AgaS_SIS"/>
</dbReference>
<dbReference type="PROSITE" id="PS51464">
    <property type="entry name" value="SIS"/>
    <property type="match status" value="1"/>
</dbReference>
<keyword evidence="1" id="KW-0677">Repeat</keyword>
<dbReference type="CDD" id="cd05008">
    <property type="entry name" value="SIS_GlmS_GlmD_1"/>
    <property type="match status" value="1"/>
</dbReference>
<proteinExistence type="predicted"/>
<dbReference type="EMBL" id="CABHNA010000066">
    <property type="protein sequence ID" value="VUX14655.1"/>
    <property type="molecule type" value="Genomic_DNA"/>
</dbReference>
<evidence type="ECO:0000313" key="5">
    <source>
        <dbReference type="Proteomes" id="UP000363661"/>
    </source>
</evidence>
<dbReference type="Proteomes" id="UP000363661">
    <property type="component" value="Unassembled WGS sequence"/>
</dbReference>
<evidence type="ECO:0000259" key="3">
    <source>
        <dbReference type="PROSITE" id="PS51464"/>
    </source>
</evidence>
<dbReference type="PANTHER" id="PTHR10937">
    <property type="entry name" value="GLUCOSAMINE--FRUCTOSE-6-PHOSPHATE AMINOTRANSFERASE, ISOMERIZING"/>
    <property type="match status" value="1"/>
</dbReference>
<keyword evidence="4" id="KW-0808">Transferase</keyword>
<evidence type="ECO:0000256" key="1">
    <source>
        <dbReference type="ARBA" id="ARBA00022737"/>
    </source>
</evidence>
<dbReference type="InterPro" id="IPR001347">
    <property type="entry name" value="SIS_dom"/>
</dbReference>
<sequence length="361" mass="41132">MIYHGDAYQYILQTPDILLEIFRKKEEILKDSIELVKKHKIDEIFLSGSGSSYNATLAAATFAKKKLGIRVTPVFPVELSEEITVFPQNSLVIGISQQGTSTAVIQALDKVRETEIPTISMTGEYDTEIVSHADANIYVECGYEDAGSTTKGYTATVLTLYLFLLEVAKNSEGDLKLKEEEMTVYEERIQKVILNLPKLLPICEKWAEKEAKKLRTCTDLIILTESNQKSLLLEEVLKISETSRFPVRGYEACEFIHGMYNAVTEQTEFLYLFSQSGSDSKEMQHLYEYYKGKNKQYAVNTQKENDDGLYAEFLQDSDFSTLEYTIPFQMLFVKASRERGIDLNIPKDPQFHHYMGSKIGQ</sequence>
<accession>A0A564U589</accession>
<dbReference type="GO" id="GO:0006002">
    <property type="term" value="P:fructose 6-phosphate metabolic process"/>
    <property type="evidence" value="ECO:0007669"/>
    <property type="project" value="TreeGrafter"/>
</dbReference>
<dbReference type="PANTHER" id="PTHR10937:SF17">
    <property type="entry name" value="GLUCOSAMINE-FRUCTOSE-6-PHOSPHATE AMINOTRANSFERASE"/>
    <property type="match status" value="1"/>
</dbReference>
<dbReference type="SUPFAM" id="SSF53697">
    <property type="entry name" value="SIS domain"/>
    <property type="match status" value="1"/>
</dbReference>
<dbReference type="AlphaFoldDB" id="A0A564U589"/>